<keyword evidence="10" id="KW-1185">Reference proteome</keyword>
<keyword evidence="5" id="KW-0547">Nucleotide-binding</keyword>
<organism evidence="9 10">
    <name type="scientific">Nocardia jinanensis</name>
    <dbReference type="NCBI Taxonomy" id="382504"/>
    <lineage>
        <taxon>Bacteria</taxon>
        <taxon>Bacillati</taxon>
        <taxon>Actinomycetota</taxon>
        <taxon>Actinomycetes</taxon>
        <taxon>Mycobacteriales</taxon>
        <taxon>Nocardiaceae</taxon>
        <taxon>Nocardia</taxon>
    </lineage>
</organism>
<dbReference type="Gene3D" id="3.40.50.300">
    <property type="entry name" value="P-loop containing nucleotide triphosphate hydrolases"/>
    <property type="match status" value="1"/>
</dbReference>
<dbReference type="InterPro" id="IPR050388">
    <property type="entry name" value="ABC_Ni/Peptide_Import"/>
</dbReference>
<reference evidence="9" key="2">
    <citation type="submission" date="2020-09" db="EMBL/GenBank/DDBJ databases">
        <authorList>
            <person name="Sun Q."/>
            <person name="Zhou Y."/>
        </authorList>
    </citation>
    <scope>NUCLEOTIDE SEQUENCE</scope>
    <source>
        <strain evidence="9">CGMCC 4.3508</strain>
    </source>
</reference>
<evidence type="ECO:0000256" key="6">
    <source>
        <dbReference type="ARBA" id="ARBA00022840"/>
    </source>
</evidence>
<dbReference type="EMBL" id="BMMH01000005">
    <property type="protein sequence ID" value="GGL12362.1"/>
    <property type="molecule type" value="Genomic_DNA"/>
</dbReference>
<dbReference type="Pfam" id="PF00005">
    <property type="entry name" value="ABC_tran"/>
    <property type="match status" value="1"/>
</dbReference>
<keyword evidence="6 9" id="KW-0067">ATP-binding</keyword>
<dbReference type="PROSITE" id="PS50893">
    <property type="entry name" value="ABC_TRANSPORTER_2"/>
    <property type="match status" value="1"/>
</dbReference>
<dbReference type="PANTHER" id="PTHR43297:SF2">
    <property type="entry name" value="DIPEPTIDE TRANSPORT ATP-BINDING PROTEIN DPPD"/>
    <property type="match status" value="1"/>
</dbReference>
<evidence type="ECO:0000256" key="4">
    <source>
        <dbReference type="ARBA" id="ARBA00022475"/>
    </source>
</evidence>
<dbReference type="InterPro" id="IPR013563">
    <property type="entry name" value="Oligopep_ABC_C"/>
</dbReference>
<evidence type="ECO:0000313" key="9">
    <source>
        <dbReference type="EMBL" id="GGL12362.1"/>
    </source>
</evidence>
<dbReference type="NCBIfam" id="TIGR01727">
    <property type="entry name" value="oligo_HPY"/>
    <property type="match status" value="1"/>
</dbReference>
<evidence type="ECO:0000256" key="3">
    <source>
        <dbReference type="ARBA" id="ARBA00022448"/>
    </source>
</evidence>
<dbReference type="Pfam" id="PF08352">
    <property type="entry name" value="oligo_HPY"/>
    <property type="match status" value="1"/>
</dbReference>
<dbReference type="RefSeq" id="WP_063916254.1">
    <property type="nucleotide sequence ID" value="NZ_BMMH01000005.1"/>
</dbReference>
<accession>A0A917VTE5</accession>
<dbReference type="SMART" id="SM00382">
    <property type="entry name" value="AAA"/>
    <property type="match status" value="1"/>
</dbReference>
<proteinExistence type="inferred from homology"/>
<gene>
    <name evidence="9" type="ORF">GCM10011588_28460</name>
</gene>
<dbReference type="PROSITE" id="PS00211">
    <property type="entry name" value="ABC_TRANSPORTER_1"/>
    <property type="match status" value="1"/>
</dbReference>
<dbReference type="InterPro" id="IPR003593">
    <property type="entry name" value="AAA+_ATPase"/>
</dbReference>
<dbReference type="GO" id="GO:0015833">
    <property type="term" value="P:peptide transport"/>
    <property type="evidence" value="ECO:0007669"/>
    <property type="project" value="InterPro"/>
</dbReference>
<comment type="subcellular location">
    <subcellularLocation>
        <location evidence="1">Cell membrane</location>
        <topology evidence="1">Peripheral membrane protein</topology>
    </subcellularLocation>
</comment>
<reference evidence="9" key="1">
    <citation type="journal article" date="2014" name="Int. J. Syst. Evol. Microbiol.">
        <title>Complete genome sequence of Corynebacterium casei LMG S-19264T (=DSM 44701T), isolated from a smear-ripened cheese.</title>
        <authorList>
            <consortium name="US DOE Joint Genome Institute (JGI-PGF)"/>
            <person name="Walter F."/>
            <person name="Albersmeier A."/>
            <person name="Kalinowski J."/>
            <person name="Ruckert C."/>
        </authorList>
    </citation>
    <scope>NUCLEOTIDE SEQUENCE</scope>
    <source>
        <strain evidence="9">CGMCC 4.3508</strain>
    </source>
</reference>
<dbReference type="InterPro" id="IPR017871">
    <property type="entry name" value="ABC_transporter-like_CS"/>
</dbReference>
<dbReference type="GO" id="GO:0005524">
    <property type="term" value="F:ATP binding"/>
    <property type="evidence" value="ECO:0007669"/>
    <property type="project" value="UniProtKB-KW"/>
</dbReference>
<protein>
    <submittedName>
        <fullName evidence="9">ABC transporter ATP-binding protein</fullName>
    </submittedName>
</protein>
<dbReference type="SUPFAM" id="SSF52540">
    <property type="entry name" value="P-loop containing nucleoside triphosphate hydrolases"/>
    <property type="match status" value="1"/>
</dbReference>
<evidence type="ECO:0000313" key="10">
    <source>
        <dbReference type="Proteomes" id="UP000638263"/>
    </source>
</evidence>
<dbReference type="GO" id="GO:0005886">
    <property type="term" value="C:plasma membrane"/>
    <property type="evidence" value="ECO:0007669"/>
    <property type="project" value="UniProtKB-SubCell"/>
</dbReference>
<dbReference type="PANTHER" id="PTHR43297">
    <property type="entry name" value="OLIGOPEPTIDE TRANSPORT ATP-BINDING PROTEIN APPD"/>
    <property type="match status" value="1"/>
</dbReference>
<dbReference type="AlphaFoldDB" id="A0A917VTE5"/>
<dbReference type="FunFam" id="3.40.50.300:FF:000016">
    <property type="entry name" value="Oligopeptide ABC transporter ATP-binding component"/>
    <property type="match status" value="1"/>
</dbReference>
<evidence type="ECO:0000256" key="7">
    <source>
        <dbReference type="ARBA" id="ARBA00023136"/>
    </source>
</evidence>
<dbReference type="InterPro" id="IPR003439">
    <property type="entry name" value="ABC_transporter-like_ATP-bd"/>
</dbReference>
<keyword evidence="3" id="KW-0813">Transport</keyword>
<name>A0A917VTE5_9NOCA</name>
<comment type="caution">
    <text evidence="9">The sequence shown here is derived from an EMBL/GenBank/DDBJ whole genome shotgun (WGS) entry which is preliminary data.</text>
</comment>
<evidence type="ECO:0000256" key="2">
    <source>
        <dbReference type="ARBA" id="ARBA00005417"/>
    </source>
</evidence>
<keyword evidence="7" id="KW-0472">Membrane</keyword>
<evidence type="ECO:0000256" key="5">
    <source>
        <dbReference type="ARBA" id="ARBA00022741"/>
    </source>
</evidence>
<dbReference type="Proteomes" id="UP000638263">
    <property type="component" value="Unassembled WGS sequence"/>
</dbReference>
<sequence>MSTSESTIENVETVTGGDEGRLLRVEGVHTWMAGNSDPVRAVDGVSFTLQRGEALGIVGESGSGKSVLARTVMGLLPPAAVVSGSVVFDGVEMTRASGRQLQSIWGARIAMVFQDAGRALNPVVRIGRQMCEPMVKHLGIATDEARKRAITLLDEVGVSDPARRMSAYPHQLSGGMRQRVMIAMALACEPDLLIADEPTTALDITVQRQILDLLDRVRRQHNMALILISHDLGMVSGRTDRVMVMYAGRTVETGTTAEIFRAPEHRYTAALLGSTPSLDGPRTKRLLAIEGQLPDPRKPPEGCRFRPRCTATTSGCEVLGKDALFSGPTPTHTHTCLHPVRSNEVISV</sequence>
<comment type="similarity">
    <text evidence="2">Belongs to the ABC transporter superfamily.</text>
</comment>
<dbReference type="InterPro" id="IPR027417">
    <property type="entry name" value="P-loop_NTPase"/>
</dbReference>
<evidence type="ECO:0000256" key="1">
    <source>
        <dbReference type="ARBA" id="ARBA00004202"/>
    </source>
</evidence>
<evidence type="ECO:0000259" key="8">
    <source>
        <dbReference type="PROSITE" id="PS50893"/>
    </source>
</evidence>
<dbReference type="GO" id="GO:0016887">
    <property type="term" value="F:ATP hydrolysis activity"/>
    <property type="evidence" value="ECO:0007669"/>
    <property type="project" value="InterPro"/>
</dbReference>
<feature type="domain" description="ABC transporter" evidence="8">
    <location>
        <begin position="23"/>
        <end position="272"/>
    </location>
</feature>
<dbReference type="CDD" id="cd03257">
    <property type="entry name" value="ABC_NikE_OppD_transporters"/>
    <property type="match status" value="1"/>
</dbReference>
<keyword evidence="4" id="KW-1003">Cell membrane</keyword>